<accession>G2KS37</accession>
<sequence>MAGPNQQDQEFNVGEAQGLMRMLGLDTGPVDNDLGPKTTAALDAYRAQHNIPDGTSMNDVMAHMREQVQTDPKVIANMTSALRDGANGQMDVNDARAIQHVLNAHGADLKVDGIVGPLTEGALLDQVGLLAPSPDIDPQQQVASAAPASAPSYDLPPAEPAPPVVDAGGSYDIPVESTPPMVDVTNVAPAVTEMAAAPAMNEGVFTADPAPAAPAMNQESVRNYERGTASPSFNHGASHGGAYDNGVRVRGPGYDMNSNGGFRINTPQGGISNSGFRINIGGVRMNMRF</sequence>
<organism evidence="2 3">
    <name type="scientific">Micavibrio aeruginosavorus (strain ARL-13)</name>
    <dbReference type="NCBI Taxonomy" id="856793"/>
    <lineage>
        <taxon>Bacteria</taxon>
        <taxon>Pseudomonadati</taxon>
        <taxon>Bdellovibrionota</taxon>
        <taxon>Bdellovibrionia</taxon>
        <taxon>Bdellovibrionales</taxon>
        <taxon>Pseudobdellovibrionaceae</taxon>
        <taxon>Micavibrio</taxon>
    </lineage>
</organism>
<dbReference type="KEGG" id="mai:MICA_2242"/>
<dbReference type="Proteomes" id="UP000009286">
    <property type="component" value="Chromosome"/>
</dbReference>
<evidence type="ECO:0000256" key="1">
    <source>
        <dbReference type="SAM" id="MobiDB-lite"/>
    </source>
</evidence>
<proteinExistence type="predicted"/>
<feature type="region of interest" description="Disordered" evidence="1">
    <location>
        <begin position="132"/>
        <end position="161"/>
    </location>
</feature>
<dbReference type="STRING" id="856793.MICA_2242"/>
<dbReference type="EMBL" id="CP002382">
    <property type="protein sequence ID" value="AEP10545.1"/>
    <property type="molecule type" value="Genomic_DNA"/>
</dbReference>
<feature type="compositionally biased region" description="Low complexity" evidence="1">
    <location>
        <begin position="138"/>
        <end position="152"/>
    </location>
</feature>
<dbReference type="HOGENOM" id="CLU_962469_0_0_5"/>
<reference evidence="2 3" key="1">
    <citation type="journal article" date="2011" name="BMC Genomics">
        <title>Genomic insights into an obligate epibiotic bacterial predator: Micavibrio aeruginosavorus ARL-13.</title>
        <authorList>
            <person name="Wang Z."/>
            <person name="Kadouri D."/>
            <person name="Wu M."/>
        </authorList>
    </citation>
    <scope>NUCLEOTIDE SEQUENCE [LARGE SCALE GENOMIC DNA]</scope>
    <source>
        <strain evidence="2 3">ARL-13</strain>
    </source>
</reference>
<dbReference type="AlphaFoldDB" id="G2KS37"/>
<evidence type="ECO:0000313" key="2">
    <source>
        <dbReference type="EMBL" id="AEP10545.1"/>
    </source>
</evidence>
<dbReference type="OrthoDB" id="5395100at2"/>
<name>G2KS37_MICAA</name>
<evidence type="ECO:0000313" key="3">
    <source>
        <dbReference type="Proteomes" id="UP000009286"/>
    </source>
</evidence>
<keyword evidence="3" id="KW-1185">Reference proteome</keyword>
<evidence type="ECO:0008006" key="4">
    <source>
        <dbReference type="Google" id="ProtNLM"/>
    </source>
</evidence>
<gene>
    <name evidence="2" type="ordered locus">MICA_2242</name>
</gene>
<protein>
    <recommendedName>
        <fullName evidence="4">Peptidoglycan binding-like domain-containing protein</fullName>
    </recommendedName>
</protein>
<dbReference type="RefSeq" id="WP_014103768.1">
    <property type="nucleotide sequence ID" value="NC_016026.1"/>
</dbReference>